<dbReference type="NCBIfam" id="TIGR00762">
    <property type="entry name" value="DegV"/>
    <property type="match status" value="1"/>
</dbReference>
<dbReference type="EMBL" id="QSRJ01000006">
    <property type="protein sequence ID" value="RGL10091.1"/>
    <property type="molecule type" value="Genomic_DNA"/>
</dbReference>
<proteinExistence type="predicted"/>
<dbReference type="PROSITE" id="PS51482">
    <property type="entry name" value="DEGV"/>
    <property type="match status" value="1"/>
</dbReference>
<name>A0A3E4QSN7_9ACTN</name>
<dbReference type="GO" id="GO:0008289">
    <property type="term" value="F:lipid binding"/>
    <property type="evidence" value="ECO:0007669"/>
    <property type="project" value="UniProtKB-KW"/>
</dbReference>
<dbReference type="RefSeq" id="WP_117679593.1">
    <property type="nucleotide sequence ID" value="NZ_CAJJKC010000001.1"/>
</dbReference>
<dbReference type="Gene3D" id="3.30.1180.10">
    <property type="match status" value="1"/>
</dbReference>
<dbReference type="InterPro" id="IPR003797">
    <property type="entry name" value="DegV"/>
</dbReference>
<dbReference type="AlphaFoldDB" id="A0A3E4QSN7"/>
<sequence length="284" mass="31055">MSKFVIVAESGADIPVEVRERYNIHIVPMHVIIGDETMDDGTVSGHEVYERSRALGVMPKTSAATLHGFVTMFDRLHEEYPDATILHVAYSSVTTCSYASALTAAQGRHYVVSIDTKSVSIGQSLVVVRTAQFIEEHPDATVDDVLAFIESMRDRVLLGFVPSDLAYLRAGGRLSNTQFLGAHLLKIKPVIELVDGNFVATKKLRGSMKRAALHFIDHLMSEGTVNMERIGLAYSDGLGQDIKDAVEEYVTKLGFKSFDWVEVGGMVSSHCGPCAFGAVMEKQA</sequence>
<reference evidence="2 3" key="1">
    <citation type="submission" date="2018-08" db="EMBL/GenBank/DDBJ databases">
        <title>A genome reference for cultivated species of the human gut microbiota.</title>
        <authorList>
            <person name="Zou Y."/>
            <person name="Xue W."/>
            <person name="Luo G."/>
        </authorList>
    </citation>
    <scope>NUCLEOTIDE SEQUENCE [LARGE SCALE GENOMIC DNA]</scope>
    <source>
        <strain evidence="2 3">TF08-14</strain>
    </source>
</reference>
<keyword evidence="1" id="KW-0446">Lipid-binding</keyword>
<dbReference type="Gene3D" id="3.40.50.10170">
    <property type="match status" value="1"/>
</dbReference>
<accession>A0A3E4QSN7</accession>
<gene>
    <name evidence="2" type="ORF">DXC81_05750</name>
</gene>
<dbReference type="InterPro" id="IPR043168">
    <property type="entry name" value="DegV_C"/>
</dbReference>
<comment type="caution">
    <text evidence="2">The sequence shown here is derived from an EMBL/GenBank/DDBJ whole genome shotgun (WGS) entry which is preliminary data.</text>
</comment>
<evidence type="ECO:0000313" key="2">
    <source>
        <dbReference type="EMBL" id="RGL10091.1"/>
    </source>
</evidence>
<dbReference type="PANTHER" id="PTHR33434:SF2">
    <property type="entry name" value="FATTY ACID-BINDING PROTEIN TM_1468"/>
    <property type="match status" value="1"/>
</dbReference>
<dbReference type="SUPFAM" id="SSF82549">
    <property type="entry name" value="DAK1/DegV-like"/>
    <property type="match status" value="1"/>
</dbReference>
<organism evidence="2 3">
    <name type="scientific">Collinsella tanakaei</name>
    <dbReference type="NCBI Taxonomy" id="626935"/>
    <lineage>
        <taxon>Bacteria</taxon>
        <taxon>Bacillati</taxon>
        <taxon>Actinomycetota</taxon>
        <taxon>Coriobacteriia</taxon>
        <taxon>Coriobacteriales</taxon>
        <taxon>Coriobacteriaceae</taxon>
        <taxon>Collinsella</taxon>
    </lineage>
</organism>
<dbReference type="PANTHER" id="PTHR33434">
    <property type="entry name" value="DEGV DOMAIN-CONTAINING PROTEIN DR_1986-RELATED"/>
    <property type="match status" value="1"/>
</dbReference>
<dbReference type="Proteomes" id="UP000260943">
    <property type="component" value="Unassembled WGS sequence"/>
</dbReference>
<protein>
    <submittedName>
        <fullName evidence="2">DegV family protein</fullName>
    </submittedName>
</protein>
<evidence type="ECO:0000256" key="1">
    <source>
        <dbReference type="ARBA" id="ARBA00023121"/>
    </source>
</evidence>
<evidence type="ECO:0000313" key="3">
    <source>
        <dbReference type="Proteomes" id="UP000260943"/>
    </source>
</evidence>
<dbReference type="InterPro" id="IPR050270">
    <property type="entry name" value="DegV_domain_contain"/>
</dbReference>
<dbReference type="Pfam" id="PF02645">
    <property type="entry name" value="DegV"/>
    <property type="match status" value="1"/>
</dbReference>